<keyword evidence="2" id="KW-0238">DNA-binding</keyword>
<dbReference type="InterPro" id="IPR009061">
    <property type="entry name" value="DNA-bd_dom_put_sf"/>
</dbReference>
<dbReference type="Pfam" id="PF00376">
    <property type="entry name" value="MerR"/>
    <property type="match status" value="1"/>
</dbReference>
<evidence type="ECO:0000259" key="1">
    <source>
        <dbReference type="Pfam" id="PF00376"/>
    </source>
</evidence>
<proteinExistence type="predicted"/>
<gene>
    <name evidence="2" type="ORF">HOP40_13050</name>
</gene>
<evidence type="ECO:0000313" key="3">
    <source>
        <dbReference type="Proteomes" id="UP000505377"/>
    </source>
</evidence>
<dbReference type="SUPFAM" id="SSF46955">
    <property type="entry name" value="Putative DNA-binding domain"/>
    <property type="match status" value="1"/>
</dbReference>
<dbReference type="Gene3D" id="1.10.1660.10">
    <property type="match status" value="1"/>
</dbReference>
<reference evidence="2 3" key="1">
    <citation type="submission" date="2020-05" db="EMBL/GenBank/DDBJ databases">
        <authorList>
            <person name="Mo P."/>
        </authorList>
    </citation>
    <scope>NUCLEOTIDE SEQUENCE [LARGE SCALE GENOMIC DNA]</scope>
    <source>
        <strain evidence="2 3">Gen01</strain>
    </source>
</reference>
<feature type="domain" description="HTH merR-type" evidence="1">
    <location>
        <begin position="5"/>
        <end position="39"/>
    </location>
</feature>
<accession>A0A6M6JF68</accession>
<dbReference type="InterPro" id="IPR000551">
    <property type="entry name" value="MerR-type_HTH_dom"/>
</dbReference>
<dbReference type="AlphaFoldDB" id="A0A6M6JF68"/>
<dbReference type="GO" id="GO:0003677">
    <property type="term" value="F:DNA binding"/>
    <property type="evidence" value="ECO:0007669"/>
    <property type="project" value="UniProtKB-KW"/>
</dbReference>
<protein>
    <submittedName>
        <fullName evidence="2">MerR family DNA-binding transcriptional regulator</fullName>
    </submittedName>
</protein>
<dbReference type="GO" id="GO:0006355">
    <property type="term" value="P:regulation of DNA-templated transcription"/>
    <property type="evidence" value="ECO:0007669"/>
    <property type="project" value="InterPro"/>
</dbReference>
<dbReference type="Proteomes" id="UP000505377">
    <property type="component" value="Chromosome"/>
</dbReference>
<evidence type="ECO:0000313" key="2">
    <source>
        <dbReference type="EMBL" id="QJY46628.1"/>
    </source>
</evidence>
<dbReference type="EMBL" id="CP053564">
    <property type="protein sequence ID" value="QJY46628.1"/>
    <property type="molecule type" value="Genomic_DNA"/>
</dbReference>
<keyword evidence="3" id="KW-1185">Reference proteome</keyword>
<organism evidence="2 3">
    <name type="scientific">Pseudonocardia broussonetiae</name>
    <dbReference type="NCBI Taxonomy" id="2736640"/>
    <lineage>
        <taxon>Bacteria</taxon>
        <taxon>Bacillati</taxon>
        <taxon>Actinomycetota</taxon>
        <taxon>Actinomycetes</taxon>
        <taxon>Pseudonocardiales</taxon>
        <taxon>Pseudonocardiaceae</taxon>
        <taxon>Pseudonocardia</taxon>
    </lineage>
</organism>
<sequence length="62" mass="7291">MPYVTTGQAARALGVSRRAMQMWVEKGLIEPDHRTPGGHMRWDVERLREELRNPSRFRRDEG</sequence>
<name>A0A6M6JF68_9PSEU</name>
<dbReference type="KEGG" id="pbro:HOP40_13050"/>